<dbReference type="InterPro" id="IPR036397">
    <property type="entry name" value="RNaseH_sf"/>
</dbReference>
<comment type="caution">
    <text evidence="1">The sequence shown here is derived from an EMBL/GenBank/DDBJ whole genome shotgun (WGS) entry which is preliminary data.</text>
</comment>
<evidence type="ECO:0000313" key="2">
    <source>
        <dbReference type="Proteomes" id="UP000824469"/>
    </source>
</evidence>
<dbReference type="AlphaFoldDB" id="A0AA38G5T7"/>
<dbReference type="GO" id="GO:0003676">
    <property type="term" value="F:nucleic acid binding"/>
    <property type="evidence" value="ECO:0007669"/>
    <property type="project" value="InterPro"/>
</dbReference>
<feature type="non-terminal residue" evidence="1">
    <location>
        <position position="100"/>
    </location>
</feature>
<dbReference type="Proteomes" id="UP000824469">
    <property type="component" value="Unassembled WGS sequence"/>
</dbReference>
<protein>
    <submittedName>
        <fullName evidence="1">Uncharacterized protein</fullName>
    </submittedName>
</protein>
<gene>
    <name evidence="1" type="ORF">KI387_024372</name>
</gene>
<name>A0AA38G5T7_TAXCH</name>
<reference evidence="1 2" key="1">
    <citation type="journal article" date="2021" name="Nat. Plants">
        <title>The Taxus genome provides insights into paclitaxel biosynthesis.</title>
        <authorList>
            <person name="Xiong X."/>
            <person name="Gou J."/>
            <person name="Liao Q."/>
            <person name="Li Y."/>
            <person name="Zhou Q."/>
            <person name="Bi G."/>
            <person name="Li C."/>
            <person name="Du R."/>
            <person name="Wang X."/>
            <person name="Sun T."/>
            <person name="Guo L."/>
            <person name="Liang H."/>
            <person name="Lu P."/>
            <person name="Wu Y."/>
            <person name="Zhang Z."/>
            <person name="Ro D.K."/>
            <person name="Shang Y."/>
            <person name="Huang S."/>
            <person name="Yan J."/>
        </authorList>
    </citation>
    <scope>NUCLEOTIDE SEQUENCE [LARGE SCALE GENOMIC DNA]</scope>
    <source>
        <strain evidence="1">Ta-2019</strain>
    </source>
</reference>
<dbReference type="Gene3D" id="3.30.420.10">
    <property type="entry name" value="Ribonuclease H-like superfamily/Ribonuclease H"/>
    <property type="match status" value="1"/>
</dbReference>
<organism evidence="1 2">
    <name type="scientific">Taxus chinensis</name>
    <name type="common">Chinese yew</name>
    <name type="synonym">Taxus wallichiana var. chinensis</name>
    <dbReference type="NCBI Taxonomy" id="29808"/>
    <lineage>
        <taxon>Eukaryota</taxon>
        <taxon>Viridiplantae</taxon>
        <taxon>Streptophyta</taxon>
        <taxon>Embryophyta</taxon>
        <taxon>Tracheophyta</taxon>
        <taxon>Spermatophyta</taxon>
        <taxon>Pinopsida</taxon>
        <taxon>Pinidae</taxon>
        <taxon>Conifers II</taxon>
        <taxon>Cupressales</taxon>
        <taxon>Taxaceae</taxon>
        <taxon>Taxus</taxon>
    </lineage>
</organism>
<accession>A0AA38G5T7</accession>
<evidence type="ECO:0000313" key="1">
    <source>
        <dbReference type="EMBL" id="KAH9315745.1"/>
    </source>
</evidence>
<keyword evidence="2" id="KW-1185">Reference proteome</keyword>
<sequence length="100" mass="11926">MVKRNPAIRTWWPSYENWWKSNQQMWHKSLYDALWADRITPKRSLGMSPFQVLYGIDAELPISAELPALRLARAIEDETFQSSLEKRIMYLAELEEKRVK</sequence>
<dbReference type="EMBL" id="JAHRHJ020000005">
    <property type="protein sequence ID" value="KAH9315745.1"/>
    <property type="molecule type" value="Genomic_DNA"/>
</dbReference>
<proteinExistence type="predicted"/>